<evidence type="ECO:0000313" key="3">
    <source>
        <dbReference type="Proteomes" id="UP000011087"/>
    </source>
</evidence>
<dbReference type="Proteomes" id="UP000011087">
    <property type="component" value="Unassembled WGS sequence"/>
</dbReference>
<evidence type="ECO:0000313" key="1">
    <source>
        <dbReference type="EMBL" id="EKX51957.1"/>
    </source>
</evidence>
<reference evidence="2" key="3">
    <citation type="submission" date="2015-06" db="UniProtKB">
        <authorList>
            <consortium name="EnsemblProtists"/>
        </authorList>
    </citation>
    <scope>IDENTIFICATION</scope>
</reference>
<dbReference type="PaxDb" id="55529-EKX51957"/>
<proteinExistence type="predicted"/>
<dbReference type="EMBL" id="JH992974">
    <property type="protein sequence ID" value="EKX51957.1"/>
    <property type="molecule type" value="Genomic_DNA"/>
</dbReference>
<dbReference type="AlphaFoldDB" id="L1JU64"/>
<reference evidence="3" key="2">
    <citation type="submission" date="2012-11" db="EMBL/GenBank/DDBJ databases">
        <authorList>
            <person name="Kuo A."/>
            <person name="Curtis B.A."/>
            <person name="Tanifuji G."/>
            <person name="Burki F."/>
            <person name="Gruber A."/>
            <person name="Irimia M."/>
            <person name="Maruyama S."/>
            <person name="Arias M.C."/>
            <person name="Ball S.G."/>
            <person name="Gile G.H."/>
            <person name="Hirakawa Y."/>
            <person name="Hopkins J.F."/>
            <person name="Rensing S.A."/>
            <person name="Schmutz J."/>
            <person name="Symeonidi A."/>
            <person name="Elias M."/>
            <person name="Eveleigh R.J."/>
            <person name="Herman E.K."/>
            <person name="Klute M.J."/>
            <person name="Nakayama T."/>
            <person name="Obornik M."/>
            <person name="Reyes-Prieto A."/>
            <person name="Armbrust E.V."/>
            <person name="Aves S.J."/>
            <person name="Beiko R.G."/>
            <person name="Coutinho P."/>
            <person name="Dacks J.B."/>
            <person name="Durnford D.G."/>
            <person name="Fast N.M."/>
            <person name="Green B.R."/>
            <person name="Grisdale C."/>
            <person name="Hempe F."/>
            <person name="Henrissat B."/>
            <person name="Hoppner M.P."/>
            <person name="Ishida K.-I."/>
            <person name="Kim E."/>
            <person name="Koreny L."/>
            <person name="Kroth P.G."/>
            <person name="Liu Y."/>
            <person name="Malik S.-B."/>
            <person name="Maier U.G."/>
            <person name="McRose D."/>
            <person name="Mock T."/>
            <person name="Neilson J.A."/>
            <person name="Onodera N.T."/>
            <person name="Poole A.M."/>
            <person name="Pritham E.J."/>
            <person name="Richards T.A."/>
            <person name="Rocap G."/>
            <person name="Roy S.W."/>
            <person name="Sarai C."/>
            <person name="Schaack S."/>
            <person name="Shirato S."/>
            <person name="Slamovits C.H."/>
            <person name="Spencer D.F."/>
            <person name="Suzuki S."/>
            <person name="Worden A.Z."/>
            <person name="Zauner S."/>
            <person name="Barry K."/>
            <person name="Bell C."/>
            <person name="Bharti A.K."/>
            <person name="Crow J.A."/>
            <person name="Grimwood J."/>
            <person name="Kramer R."/>
            <person name="Lindquist E."/>
            <person name="Lucas S."/>
            <person name="Salamov A."/>
            <person name="McFadden G.I."/>
            <person name="Lane C.E."/>
            <person name="Keeling P.J."/>
            <person name="Gray M.W."/>
            <person name="Grigoriev I.V."/>
            <person name="Archibald J.M."/>
        </authorList>
    </citation>
    <scope>NUCLEOTIDE SEQUENCE</scope>
    <source>
        <strain evidence="3">CCMP2712</strain>
    </source>
</reference>
<gene>
    <name evidence="1" type="ORF">GUITHDRAFT_102569</name>
</gene>
<organism evidence="1">
    <name type="scientific">Guillardia theta (strain CCMP2712)</name>
    <name type="common">Cryptophyte</name>
    <dbReference type="NCBI Taxonomy" id="905079"/>
    <lineage>
        <taxon>Eukaryota</taxon>
        <taxon>Cryptophyceae</taxon>
        <taxon>Pyrenomonadales</taxon>
        <taxon>Geminigeraceae</taxon>
        <taxon>Guillardia</taxon>
    </lineage>
</organism>
<evidence type="ECO:0000313" key="2">
    <source>
        <dbReference type="EnsemblProtists" id="EKX51957"/>
    </source>
</evidence>
<name>L1JU64_GUITC</name>
<dbReference type="HOGENOM" id="CLU_1279767_0_0_1"/>
<accession>L1JU64</accession>
<sequence>MHSNGGSLIPLLHAGIGKSRDTSRSRKLTSAVAIRIFKERSSDANSKFVESEVVARCYGVSSKTVRDIWDKKSWARYTSGLEMRVEAREAEMSKNGEKALRSLEGNMKKDALEIERKQKNMKNSSSIETFHAPSDGYDCNGAMLGESSQDSATWISMRRVYGELMGEEEEDKDKDEHNEGDYVREAVECWDELAEAPDDVSDWCVDPREARVDKVC</sequence>
<dbReference type="EnsemblProtists" id="EKX51957">
    <property type="protein sequence ID" value="EKX51957"/>
    <property type="gene ID" value="GUITHDRAFT_102569"/>
</dbReference>
<protein>
    <submittedName>
        <fullName evidence="1 2">Uncharacterized protein</fullName>
    </submittedName>
</protein>
<dbReference type="KEGG" id="gtt:GUITHDRAFT_102569"/>
<reference evidence="1 3" key="1">
    <citation type="journal article" date="2012" name="Nature">
        <title>Algal genomes reveal evolutionary mosaicism and the fate of nucleomorphs.</title>
        <authorList>
            <consortium name="DOE Joint Genome Institute"/>
            <person name="Curtis B.A."/>
            <person name="Tanifuji G."/>
            <person name="Burki F."/>
            <person name="Gruber A."/>
            <person name="Irimia M."/>
            <person name="Maruyama S."/>
            <person name="Arias M.C."/>
            <person name="Ball S.G."/>
            <person name="Gile G.H."/>
            <person name="Hirakawa Y."/>
            <person name="Hopkins J.F."/>
            <person name="Kuo A."/>
            <person name="Rensing S.A."/>
            <person name="Schmutz J."/>
            <person name="Symeonidi A."/>
            <person name="Elias M."/>
            <person name="Eveleigh R.J."/>
            <person name="Herman E.K."/>
            <person name="Klute M.J."/>
            <person name="Nakayama T."/>
            <person name="Obornik M."/>
            <person name="Reyes-Prieto A."/>
            <person name="Armbrust E.V."/>
            <person name="Aves S.J."/>
            <person name="Beiko R.G."/>
            <person name="Coutinho P."/>
            <person name="Dacks J.B."/>
            <person name="Durnford D.G."/>
            <person name="Fast N.M."/>
            <person name="Green B.R."/>
            <person name="Grisdale C.J."/>
            <person name="Hempel F."/>
            <person name="Henrissat B."/>
            <person name="Hoppner M.P."/>
            <person name="Ishida K."/>
            <person name="Kim E."/>
            <person name="Koreny L."/>
            <person name="Kroth P.G."/>
            <person name="Liu Y."/>
            <person name="Malik S.B."/>
            <person name="Maier U.G."/>
            <person name="McRose D."/>
            <person name="Mock T."/>
            <person name="Neilson J.A."/>
            <person name="Onodera N.T."/>
            <person name="Poole A.M."/>
            <person name="Pritham E.J."/>
            <person name="Richards T.A."/>
            <person name="Rocap G."/>
            <person name="Roy S.W."/>
            <person name="Sarai C."/>
            <person name="Schaack S."/>
            <person name="Shirato S."/>
            <person name="Slamovits C.H."/>
            <person name="Spencer D.F."/>
            <person name="Suzuki S."/>
            <person name="Worden A.Z."/>
            <person name="Zauner S."/>
            <person name="Barry K."/>
            <person name="Bell C."/>
            <person name="Bharti A.K."/>
            <person name="Crow J.A."/>
            <person name="Grimwood J."/>
            <person name="Kramer R."/>
            <person name="Lindquist E."/>
            <person name="Lucas S."/>
            <person name="Salamov A."/>
            <person name="McFadden G.I."/>
            <person name="Lane C.E."/>
            <person name="Keeling P.J."/>
            <person name="Gray M.W."/>
            <person name="Grigoriev I.V."/>
            <person name="Archibald J.M."/>
        </authorList>
    </citation>
    <scope>NUCLEOTIDE SEQUENCE</scope>
    <source>
        <strain evidence="1 3">CCMP2712</strain>
    </source>
</reference>
<dbReference type="RefSeq" id="XP_005838937.1">
    <property type="nucleotide sequence ID" value="XM_005838880.1"/>
</dbReference>
<dbReference type="GeneID" id="17308463"/>
<keyword evidence="3" id="KW-1185">Reference proteome</keyword>